<comment type="caution">
    <text evidence="2">The sequence shown here is derived from an EMBL/GenBank/DDBJ whole genome shotgun (WGS) entry which is preliminary data.</text>
</comment>
<feature type="compositionally biased region" description="Polar residues" evidence="1">
    <location>
        <begin position="313"/>
        <end position="324"/>
    </location>
</feature>
<accession>A0A0L6VDR8</accession>
<gene>
    <name evidence="2" type="ORF">VP01_1960g2</name>
</gene>
<evidence type="ECO:0000256" key="1">
    <source>
        <dbReference type="SAM" id="MobiDB-lite"/>
    </source>
</evidence>
<dbReference type="Proteomes" id="UP000037035">
    <property type="component" value="Unassembled WGS sequence"/>
</dbReference>
<name>A0A0L6VDR8_9BASI</name>
<dbReference type="AlphaFoldDB" id="A0A0L6VDR8"/>
<evidence type="ECO:0000313" key="3">
    <source>
        <dbReference type="Proteomes" id="UP000037035"/>
    </source>
</evidence>
<organism evidence="2 3">
    <name type="scientific">Puccinia sorghi</name>
    <dbReference type="NCBI Taxonomy" id="27349"/>
    <lineage>
        <taxon>Eukaryota</taxon>
        <taxon>Fungi</taxon>
        <taxon>Dikarya</taxon>
        <taxon>Basidiomycota</taxon>
        <taxon>Pucciniomycotina</taxon>
        <taxon>Pucciniomycetes</taxon>
        <taxon>Pucciniales</taxon>
        <taxon>Pucciniaceae</taxon>
        <taxon>Puccinia</taxon>
    </lineage>
</organism>
<reference evidence="2 3" key="1">
    <citation type="submission" date="2015-08" db="EMBL/GenBank/DDBJ databases">
        <title>Next Generation Sequencing and Analysis of the Genome of Puccinia sorghi L Schw, the Causal Agent of Maize Common Rust.</title>
        <authorList>
            <person name="Rochi L."/>
            <person name="Burguener G."/>
            <person name="Darino M."/>
            <person name="Turjanski A."/>
            <person name="Kreff E."/>
            <person name="Dieguez M.J."/>
            <person name="Sacco F."/>
        </authorList>
    </citation>
    <scope>NUCLEOTIDE SEQUENCE [LARGE SCALE GENOMIC DNA]</scope>
    <source>
        <strain evidence="2 3">RO10H11247</strain>
    </source>
</reference>
<dbReference type="VEuPathDB" id="FungiDB:VP01_1960g2"/>
<protein>
    <submittedName>
        <fullName evidence="2">Uncharacterized protein</fullName>
    </submittedName>
</protein>
<keyword evidence="3" id="KW-1185">Reference proteome</keyword>
<feature type="region of interest" description="Disordered" evidence="1">
    <location>
        <begin position="277"/>
        <end position="324"/>
    </location>
</feature>
<evidence type="ECO:0000313" key="2">
    <source>
        <dbReference type="EMBL" id="KNZ58275.1"/>
    </source>
</evidence>
<dbReference type="EMBL" id="LAVV01006793">
    <property type="protein sequence ID" value="KNZ58275.1"/>
    <property type="molecule type" value="Genomic_DNA"/>
</dbReference>
<proteinExistence type="predicted"/>
<sequence>MDEHLNLFLAFGRELDEKLLSYLLLLNHQQAADTVALNVLLKLEVCQKISHNFSFGADQCATILLRSICLQPSMLSFKCSSNHSQDGMENEKGPLQHLSYPLSFPEYPACFDLISPYFPYGKYGQTSMSEIKSVTGSLSQAASLTTFLIIHPDCVNLFLHSFFSSCPFLSSASSIVYQVSSFDLLYSSKMFVCFLLPFSNFLLVSCLTCFLSDHSDLLSAIDSQIFSRERGMTCGLELNSRRSIPPISGIQISILLCDSMASIKKVWRFTEGTMDPSMSPTTGDLMNPEISPSIHNNGGLPVTKNPKSGPHVSKSQTLLGSENH</sequence>